<dbReference type="GO" id="GO:0000727">
    <property type="term" value="P:double-strand break repair via break-induced replication"/>
    <property type="evidence" value="ECO:0007669"/>
    <property type="project" value="UniProtKB-UniRule"/>
</dbReference>
<evidence type="ECO:0000313" key="17">
    <source>
        <dbReference type="Proteomes" id="UP000789508"/>
    </source>
</evidence>
<evidence type="ECO:0000256" key="8">
    <source>
        <dbReference type="ARBA" id="ARBA00022801"/>
    </source>
</evidence>
<dbReference type="AlphaFoldDB" id="A0A9N9N722"/>
<dbReference type="GO" id="GO:0048257">
    <property type="term" value="F:3'-flap endonuclease activity"/>
    <property type="evidence" value="ECO:0007669"/>
    <property type="project" value="TreeGrafter"/>
</dbReference>
<keyword evidence="11 14" id="KW-0234">DNA repair</keyword>
<dbReference type="CDD" id="cd20074">
    <property type="entry name" value="XPF_nuclease_Mus81"/>
    <property type="match status" value="1"/>
</dbReference>
<dbReference type="GO" id="GO:0046872">
    <property type="term" value="F:metal ion binding"/>
    <property type="evidence" value="ECO:0007669"/>
    <property type="project" value="UniProtKB-UniRule"/>
</dbReference>
<feature type="domain" description="ERCC4" evidence="15">
    <location>
        <begin position="1"/>
        <end position="84"/>
    </location>
</feature>
<dbReference type="PANTHER" id="PTHR13451">
    <property type="entry name" value="CLASS II CROSSOVER JUNCTION ENDONUCLEASE MUS81"/>
    <property type="match status" value="1"/>
</dbReference>
<evidence type="ECO:0000256" key="7">
    <source>
        <dbReference type="ARBA" id="ARBA00022763"/>
    </source>
</evidence>
<dbReference type="GO" id="GO:0031573">
    <property type="term" value="P:mitotic intra-S DNA damage checkpoint signaling"/>
    <property type="evidence" value="ECO:0007669"/>
    <property type="project" value="TreeGrafter"/>
</dbReference>
<keyword evidence="7 14" id="KW-0227">DNA damage</keyword>
<dbReference type="GO" id="GO:0008821">
    <property type="term" value="F:crossover junction DNA endonuclease activity"/>
    <property type="evidence" value="ECO:0007669"/>
    <property type="project" value="UniProtKB-UniRule"/>
</dbReference>
<dbReference type="GO" id="GO:0003677">
    <property type="term" value="F:DNA binding"/>
    <property type="evidence" value="ECO:0007669"/>
    <property type="project" value="UniProtKB-UniRule"/>
</dbReference>
<dbReference type="SMART" id="SM00891">
    <property type="entry name" value="ERCC4"/>
    <property type="match status" value="1"/>
</dbReference>
<evidence type="ECO:0000256" key="9">
    <source>
        <dbReference type="ARBA" id="ARBA00022842"/>
    </source>
</evidence>
<comment type="subcellular location">
    <subcellularLocation>
        <location evidence="2 14">Nucleus</location>
    </subcellularLocation>
</comment>
<dbReference type="OrthoDB" id="5963188at2759"/>
<keyword evidence="4 14" id="KW-0540">Nuclease</keyword>
<dbReference type="Pfam" id="PF02732">
    <property type="entry name" value="ERCC4"/>
    <property type="match status" value="1"/>
</dbReference>
<evidence type="ECO:0000256" key="10">
    <source>
        <dbReference type="ARBA" id="ARBA00023172"/>
    </source>
</evidence>
<comment type="caution">
    <text evidence="16">The sequence shown here is derived from an EMBL/GenBank/DDBJ whole genome shotgun (WGS) entry which is preliminary data.</text>
</comment>
<gene>
    <name evidence="16" type="ORF">ALEPTO_LOCUS11794</name>
</gene>
<evidence type="ECO:0000256" key="5">
    <source>
        <dbReference type="ARBA" id="ARBA00022723"/>
    </source>
</evidence>
<accession>A0A9N9N722</accession>
<evidence type="ECO:0000256" key="14">
    <source>
        <dbReference type="RuleBase" id="RU369042"/>
    </source>
</evidence>
<dbReference type="InterPro" id="IPR033309">
    <property type="entry name" value="Mus81"/>
</dbReference>
<keyword evidence="8 14" id="KW-0378">Hydrolase</keyword>
<evidence type="ECO:0000256" key="4">
    <source>
        <dbReference type="ARBA" id="ARBA00022722"/>
    </source>
</evidence>
<comment type="similarity">
    <text evidence="3 14">Belongs to the XPF family.</text>
</comment>
<dbReference type="GO" id="GO:0048476">
    <property type="term" value="C:Holliday junction resolvase complex"/>
    <property type="evidence" value="ECO:0007669"/>
    <property type="project" value="UniProtKB-UniRule"/>
</dbReference>
<comment type="cofactor">
    <cofactor evidence="1 14">
        <name>Mg(2+)</name>
        <dbReference type="ChEBI" id="CHEBI:18420"/>
    </cofactor>
</comment>
<dbReference type="InterPro" id="IPR011335">
    <property type="entry name" value="Restrct_endonuc-II-like"/>
</dbReference>
<dbReference type="EC" id="3.1.22.-" evidence="14"/>
<keyword evidence="10 14" id="KW-0233">DNA recombination</keyword>
<keyword evidence="12 14" id="KW-0539">Nucleus</keyword>
<evidence type="ECO:0000259" key="15">
    <source>
        <dbReference type="SMART" id="SM00891"/>
    </source>
</evidence>
<evidence type="ECO:0000256" key="13">
    <source>
        <dbReference type="ARBA" id="ARBA00023254"/>
    </source>
</evidence>
<evidence type="ECO:0000256" key="1">
    <source>
        <dbReference type="ARBA" id="ARBA00001946"/>
    </source>
</evidence>
<keyword evidence="17" id="KW-1185">Reference proteome</keyword>
<dbReference type="SUPFAM" id="SSF52980">
    <property type="entry name" value="Restriction endonuclease-like"/>
    <property type="match status" value="1"/>
</dbReference>
<keyword evidence="9 14" id="KW-0460">Magnesium</keyword>
<dbReference type="InterPro" id="IPR047416">
    <property type="entry name" value="XPF_nuclease_Mus81"/>
</dbReference>
<evidence type="ECO:0000256" key="3">
    <source>
        <dbReference type="ARBA" id="ARBA00010015"/>
    </source>
</evidence>
<keyword evidence="5 14" id="KW-0479">Metal-binding</keyword>
<evidence type="ECO:0000256" key="2">
    <source>
        <dbReference type="ARBA" id="ARBA00004123"/>
    </source>
</evidence>
<evidence type="ECO:0000256" key="11">
    <source>
        <dbReference type="ARBA" id="ARBA00023204"/>
    </source>
</evidence>
<keyword evidence="13" id="KW-0469">Meiosis</keyword>
<feature type="non-terminal residue" evidence="16">
    <location>
        <position position="1"/>
    </location>
</feature>
<dbReference type="Proteomes" id="UP000789508">
    <property type="component" value="Unassembled WGS sequence"/>
</dbReference>
<comment type="subunit">
    <text evidence="14">Interacts with EME1.</text>
</comment>
<dbReference type="GO" id="GO:0006308">
    <property type="term" value="P:DNA catabolic process"/>
    <property type="evidence" value="ECO:0007669"/>
    <property type="project" value="UniProtKB-UniRule"/>
</dbReference>
<evidence type="ECO:0000256" key="6">
    <source>
        <dbReference type="ARBA" id="ARBA00022759"/>
    </source>
</evidence>
<proteinExistence type="inferred from homology"/>
<dbReference type="InterPro" id="IPR006166">
    <property type="entry name" value="ERCC4_domain"/>
</dbReference>
<dbReference type="Gene3D" id="1.10.150.670">
    <property type="entry name" value="Crossover junction endonuclease EME1, DNA-binding domain"/>
    <property type="match status" value="1"/>
</dbReference>
<comment type="function">
    <text evidence="14">Interacts with EME1 to form a DNA structure-specific endonuclease with substrate preference for branched DNA structures with a 5'-end at the branch nick. Typical substrates include 3'-flap structures, D-loops, replication forks and nicked Holliday junctions. May be required in mitosis for the processing of stalled or collapsed replication fork intermediates. May be required in meiosis for the repair of meiosis-specific double strand breaks subsequent to single-end invasion (SEI).</text>
</comment>
<name>A0A9N9N722_9GLOM</name>
<organism evidence="16 17">
    <name type="scientific">Ambispora leptoticha</name>
    <dbReference type="NCBI Taxonomy" id="144679"/>
    <lineage>
        <taxon>Eukaryota</taxon>
        <taxon>Fungi</taxon>
        <taxon>Fungi incertae sedis</taxon>
        <taxon>Mucoromycota</taxon>
        <taxon>Glomeromycotina</taxon>
        <taxon>Glomeromycetes</taxon>
        <taxon>Archaeosporales</taxon>
        <taxon>Ambisporaceae</taxon>
        <taxon>Ambispora</taxon>
    </lineage>
</organism>
<dbReference type="PANTHER" id="PTHR13451:SF0">
    <property type="entry name" value="CROSSOVER JUNCTION ENDONUCLEASE MUS81"/>
    <property type="match status" value="1"/>
</dbReference>
<dbReference type="EMBL" id="CAJVPS010021477">
    <property type="protein sequence ID" value="CAG8707670.1"/>
    <property type="molecule type" value="Genomic_DNA"/>
</dbReference>
<dbReference type="InterPro" id="IPR042530">
    <property type="entry name" value="EME1/EME2_C"/>
</dbReference>
<evidence type="ECO:0000256" key="12">
    <source>
        <dbReference type="ARBA" id="ARBA00023242"/>
    </source>
</evidence>
<dbReference type="GO" id="GO:0000712">
    <property type="term" value="P:resolution of meiotic recombination intermediates"/>
    <property type="evidence" value="ECO:0007669"/>
    <property type="project" value="TreeGrafter"/>
</dbReference>
<dbReference type="GO" id="GO:0005634">
    <property type="term" value="C:nucleus"/>
    <property type="evidence" value="ECO:0007669"/>
    <property type="project" value="UniProtKB-SubCell"/>
</dbReference>
<dbReference type="Gene3D" id="3.40.50.10130">
    <property type="match status" value="1"/>
</dbReference>
<keyword evidence="6 14" id="KW-0255">Endonuclease</keyword>
<evidence type="ECO:0000313" key="16">
    <source>
        <dbReference type="EMBL" id="CAG8707670.1"/>
    </source>
</evidence>
<sequence length="267" mass="31166">TLLIDNREKRMQQDRDYFQQQLQMRGINTQTRSLELGDMIWIARRNLEEIVLGYIMERKRMDDLVMSIKDAGAKQVIYLIEDYNMEEAEKFGMQAIETAMSETQVINGFFLKRTKNIDQTVDYLVALTGKLKSKYETQPLFVIPNSVVFRNTFLNLKQHLAKLHPERSYHISYEMYSEINNKHASLTVRDTFLKMLMTIKGVSAEKAIEIVKKYPTPFQFVKAFECLPDENDQKKMLSDATSSEIGRKKIQPVLSGKIAHIWCADKY</sequence>
<protein>
    <recommendedName>
        <fullName evidence="14">Crossover junction endonuclease MUS81</fullName>
        <ecNumber evidence="14">3.1.22.-</ecNumber>
    </recommendedName>
</protein>
<reference evidence="16" key="1">
    <citation type="submission" date="2021-06" db="EMBL/GenBank/DDBJ databases">
        <authorList>
            <person name="Kallberg Y."/>
            <person name="Tangrot J."/>
            <person name="Rosling A."/>
        </authorList>
    </citation>
    <scope>NUCLEOTIDE SEQUENCE</scope>
    <source>
        <strain evidence="16">FL130A</strain>
    </source>
</reference>